<dbReference type="Gene3D" id="3.30.300.30">
    <property type="match status" value="1"/>
</dbReference>
<evidence type="ECO:0000259" key="6">
    <source>
        <dbReference type="PROSITE" id="PS50075"/>
    </source>
</evidence>
<dbReference type="InterPro" id="IPR020845">
    <property type="entry name" value="AMP-binding_CS"/>
</dbReference>
<dbReference type="GO" id="GO:0004315">
    <property type="term" value="F:3-oxoacyl-[acyl-carrier-protein] synthase activity"/>
    <property type="evidence" value="ECO:0007669"/>
    <property type="project" value="InterPro"/>
</dbReference>
<dbReference type="Gene3D" id="3.40.47.10">
    <property type="match status" value="1"/>
</dbReference>
<dbReference type="InterPro" id="IPR050091">
    <property type="entry name" value="PKS_NRPS_Biosynth_Enz"/>
</dbReference>
<comment type="caution">
    <text evidence="8">The sequence shown here is derived from an EMBL/GenBank/DDBJ whole genome shotgun (WGS) entry which is preliminary data.</text>
</comment>
<dbReference type="PROSITE" id="PS52004">
    <property type="entry name" value="KS3_2"/>
    <property type="match status" value="1"/>
</dbReference>
<keyword evidence="9" id="KW-1185">Reference proteome</keyword>
<dbReference type="InterPro" id="IPR016036">
    <property type="entry name" value="Malonyl_transacylase_ACP-bd"/>
</dbReference>
<dbReference type="InterPro" id="IPR009081">
    <property type="entry name" value="PP-bd_ACP"/>
</dbReference>
<dbReference type="SUPFAM" id="SSF56801">
    <property type="entry name" value="Acetyl-CoA synthetase-like"/>
    <property type="match status" value="1"/>
</dbReference>
<dbReference type="GO" id="GO:0031177">
    <property type="term" value="F:phosphopantetheine binding"/>
    <property type="evidence" value="ECO:0007669"/>
    <property type="project" value="InterPro"/>
</dbReference>
<feature type="compositionally biased region" description="Basic and acidic residues" evidence="5">
    <location>
        <begin position="737"/>
        <end position="754"/>
    </location>
</feature>
<dbReference type="SMART" id="SM00823">
    <property type="entry name" value="PKS_PP"/>
    <property type="match status" value="2"/>
</dbReference>
<gene>
    <name evidence="8" type="ORF">EA58_09610</name>
</gene>
<dbReference type="InterPro" id="IPR020841">
    <property type="entry name" value="PKS_Beta-ketoAc_synthase_dom"/>
</dbReference>
<dbReference type="Pfam" id="PF00501">
    <property type="entry name" value="AMP-binding"/>
    <property type="match status" value="1"/>
</dbReference>
<dbReference type="InterPro" id="IPR014043">
    <property type="entry name" value="Acyl_transferase_dom"/>
</dbReference>
<feature type="domain" description="Carrier" evidence="6">
    <location>
        <begin position="657"/>
        <end position="732"/>
    </location>
</feature>
<dbReference type="GO" id="GO:0004312">
    <property type="term" value="F:fatty acid synthase activity"/>
    <property type="evidence" value="ECO:0007669"/>
    <property type="project" value="TreeGrafter"/>
</dbReference>
<sequence>MVSSREETLVTLITSYCLKPSDDMAVRISRRVSRDLSDIASIAAVSVTHEAGKMALLIQLDITDARELSSAQMQVSAQLNAQLTAVRALIDLQVVGGTAALCPGDALHIPETAAVSLASAFQRTVSQSPETRIVCYGADGCQVALDYRALWQKARQVASGLQATTGHEPEPVVIVSGDIAEYLTAFWGCVLAGKPSLTVMLAADYTLADQHTEKLTQALAVLDAKWVLCCEQGASRLQHFPPAAERLLTVSRLAETGASSATEQIAVHEVSPLFYQLTSGSTGQAKVIPVTEQAVTAQIHAVNQHCGYQAEDVSLNWLPFDHVIGLLAVHLHDVYLGRQQVHLPTSLVMANPLLWLQKMAQYQATHCFAPNFIFKLVLEQIAKERPQTLPDLSRVRQIVSGGEAVSPSVVAQFIAQFAPAGLGQHVIQPSYGMAEAAAGVSFEQHWDPDSSVMHAGNTEGISSLGKPLPGMTIRIVDAQQQLVNQGEIGEIQLLGRKLCHEGSGWFRTGDLGLLDQGRLFVSGRLKDVIIINGANFYCHQLEHLVGSVEGVLPGWVAAVADRRAEQESVAVFFVPEHQAWVNHEDDRYLPVIRAIRAQLAKHAGIRASAIVPLTQQTLPKTSIGKIRRTELQDALMQGAFDTRLAGLTLAENRLTAETAEPHQAALTALWCEVLEVDRCSPQTNFFEMGGSSVLAARLIARINQVFGLSLTPVVLFEAPNIQAMAALMTSEKATPEKAVTEKAVTEKTGTEKTGTETPAEDGQCSGVAIIGMAGQFPNAPDLETFWQKLVAGEDMMSTFTAEELALHDAPLSRQQDYVRRGGKVLGTHAFDAAFFEYALQDAELMDPQSRLLHQQCWHALEQAGYVSARDTGKIGVYLGVSSRHNRDWMRRAEQRVDLPQLSDTMSFETLADRDFIATRIAYAMHLNGPAVTVQTACSTGLVAVHTAVQAIRNGDCDMALAGAAAVGAIQQGYLRQSGMMLSESGVCRPFDADADGTIFTEGVGVVALKSAAQALADKDNILAVIQGSAINNDGHQKVGYLAPGVPGQVAVIEQAYQDAGVAPDSVSYVEAHGTGTQIGDPIEVKALARVLGHRTVADCRLGAVKSNLGHAEAAAGMAGLFKTVLSLKHRFVPPTLHYRQANPHIDFDALPLTVNDRGWDWQGAMEPLRAGVSAFGIGGTNAHLILEQAPGRQTTTAADETWRILPVSAKSTAALAAQCKQLADSLNDTPDEALADIAFTLTYGREHFAFRQAAVCRQGSEAVAQFRAVNPQGISQAKSVFFMFPGQGAQYPGMLAELYQTLPSYRDIADQCFSWLPDTLRQALTALMCQPSETVFQDTRLVQPALFICQYALGRLLLSWGITPRGMIGHSIGEYAVAALAGVMSAQDALQLVVRRAELMAQTAPGRMLGVSLSQEAATAYLSQTVSLAAVNGPAQCVLSGEVEAITQLEQRLATEGIACQALPVGQANHSHLMAPILDEFRQAVAQIPMQPPQIPYLSTCTGDWIGDEVVQPDYWVRHLRQSVQFHHGIERAMAEPDTLFIDMGPGKTLGALIRRHPALGESHSVVHLTRHAKETAAEPEILLNAIARLFEQGCEINWHALPFQNQGQRIALPLYPFDAQQFDWVMTGQTSYRDFHTLSSVVGSSLNGKRPRPKLETAYRAPQSEEERQIAALWEEELGIASIGLDDEFFALGGDSLVMLRLVNKLNPLFSVSLTVQGMMDAKTVVEQATLIGLLKSQLDDDEEDVMLDLGELL</sequence>
<dbReference type="GO" id="GO:0006633">
    <property type="term" value="P:fatty acid biosynthetic process"/>
    <property type="evidence" value="ECO:0007669"/>
    <property type="project" value="UniProtKB-UniPathway"/>
</dbReference>
<evidence type="ECO:0000256" key="5">
    <source>
        <dbReference type="SAM" id="MobiDB-lite"/>
    </source>
</evidence>
<protein>
    <recommendedName>
        <fullName evidence="10">Carrier domain-containing protein</fullName>
    </recommendedName>
</protein>
<accession>A0A066RWK3</accession>
<dbReference type="CDD" id="cd00833">
    <property type="entry name" value="PKS"/>
    <property type="match status" value="1"/>
</dbReference>
<dbReference type="Gene3D" id="3.30.70.3290">
    <property type="match status" value="1"/>
</dbReference>
<keyword evidence="4" id="KW-0808">Transferase</keyword>
<evidence type="ECO:0008006" key="10">
    <source>
        <dbReference type="Google" id="ProtNLM"/>
    </source>
</evidence>
<dbReference type="InterPro" id="IPR036736">
    <property type="entry name" value="ACP-like_sf"/>
</dbReference>
<dbReference type="InterPro" id="IPR014031">
    <property type="entry name" value="Ketoacyl_synth_C"/>
</dbReference>
<dbReference type="SUPFAM" id="SSF47336">
    <property type="entry name" value="ACP-like"/>
    <property type="match status" value="2"/>
</dbReference>
<dbReference type="PROSITE" id="PS00012">
    <property type="entry name" value="PHOSPHOPANTETHEINE"/>
    <property type="match status" value="2"/>
</dbReference>
<dbReference type="InterPro" id="IPR014030">
    <property type="entry name" value="Ketoacyl_synth_N"/>
</dbReference>
<dbReference type="InterPro" id="IPR006162">
    <property type="entry name" value="Ppantetheine_attach_site"/>
</dbReference>
<dbReference type="SUPFAM" id="SSF53901">
    <property type="entry name" value="Thiolase-like"/>
    <property type="match status" value="1"/>
</dbReference>
<dbReference type="InterPro" id="IPR016035">
    <property type="entry name" value="Acyl_Trfase/lysoPLipase"/>
</dbReference>
<dbReference type="Proteomes" id="UP000027192">
    <property type="component" value="Unassembled WGS sequence"/>
</dbReference>
<dbReference type="EMBL" id="JMIB01000018">
    <property type="protein sequence ID" value="KDM91758.1"/>
    <property type="molecule type" value="Genomic_DNA"/>
</dbReference>
<dbReference type="Gene3D" id="3.40.366.10">
    <property type="entry name" value="Malonyl-Coenzyme A Acyl Carrier Protein, domain 2"/>
    <property type="match status" value="1"/>
</dbReference>
<dbReference type="Pfam" id="PF02801">
    <property type="entry name" value="Ketoacyl-synt_C"/>
    <property type="match status" value="1"/>
</dbReference>
<dbReference type="Pfam" id="PF16197">
    <property type="entry name" value="KAsynt_C_assoc"/>
    <property type="match status" value="1"/>
</dbReference>
<dbReference type="InterPro" id="IPR000873">
    <property type="entry name" value="AMP-dep_synth/lig_dom"/>
</dbReference>
<dbReference type="Pfam" id="PF00550">
    <property type="entry name" value="PP-binding"/>
    <property type="match status" value="2"/>
</dbReference>
<dbReference type="InterPro" id="IPR001227">
    <property type="entry name" value="Ac_transferase_dom_sf"/>
</dbReference>
<dbReference type="PROSITE" id="PS00606">
    <property type="entry name" value="KS3_1"/>
    <property type="match status" value="1"/>
</dbReference>
<comment type="pathway">
    <text evidence="1">Lipid metabolism; fatty acid biosynthesis.</text>
</comment>
<evidence type="ECO:0000256" key="3">
    <source>
        <dbReference type="ARBA" id="ARBA00022553"/>
    </source>
</evidence>
<dbReference type="PANTHER" id="PTHR43775">
    <property type="entry name" value="FATTY ACID SYNTHASE"/>
    <property type="match status" value="1"/>
</dbReference>
<dbReference type="PROSITE" id="PS50075">
    <property type="entry name" value="CARRIER"/>
    <property type="match status" value="2"/>
</dbReference>
<dbReference type="InterPro" id="IPR032821">
    <property type="entry name" value="PKS_assoc"/>
</dbReference>
<evidence type="ECO:0000313" key="9">
    <source>
        <dbReference type="Proteomes" id="UP000027192"/>
    </source>
</evidence>
<dbReference type="PANTHER" id="PTHR43775:SF37">
    <property type="entry name" value="SI:DKEY-61P9.11"/>
    <property type="match status" value="1"/>
</dbReference>
<evidence type="ECO:0000256" key="2">
    <source>
        <dbReference type="ARBA" id="ARBA00022450"/>
    </source>
</evidence>
<keyword evidence="3" id="KW-0597">Phosphoprotein</keyword>
<feature type="domain" description="Ketosynthase family 3 (KS3)" evidence="7">
    <location>
        <begin position="764"/>
        <end position="1188"/>
    </location>
</feature>
<evidence type="ECO:0000256" key="1">
    <source>
        <dbReference type="ARBA" id="ARBA00005194"/>
    </source>
</evidence>
<reference evidence="8 9" key="1">
    <citation type="submission" date="2014-04" db="EMBL/GenBank/DDBJ databases">
        <title>Draft genome sequence of Photobacterium halotolerans S2753: a solonamide, ngercheumicin and holomycin producer.</title>
        <authorList>
            <person name="Machado H.R."/>
            <person name="Gram L."/>
        </authorList>
    </citation>
    <scope>NUCLEOTIDE SEQUENCE [LARGE SCALE GENOMIC DNA]</scope>
    <source>
        <strain evidence="8 9">S2753</strain>
    </source>
</reference>
<dbReference type="InterPro" id="IPR045851">
    <property type="entry name" value="AMP-bd_C_sf"/>
</dbReference>
<evidence type="ECO:0000256" key="4">
    <source>
        <dbReference type="ARBA" id="ARBA00022679"/>
    </source>
</evidence>
<dbReference type="InterPro" id="IPR016039">
    <property type="entry name" value="Thiolase-like"/>
</dbReference>
<dbReference type="SMART" id="SM00827">
    <property type="entry name" value="PKS_AT"/>
    <property type="match status" value="1"/>
</dbReference>
<evidence type="ECO:0000259" key="7">
    <source>
        <dbReference type="PROSITE" id="PS52004"/>
    </source>
</evidence>
<dbReference type="STRING" id="1654360.EA58_09610"/>
<dbReference type="Gene3D" id="1.10.1200.10">
    <property type="entry name" value="ACP-like"/>
    <property type="match status" value="2"/>
</dbReference>
<dbReference type="InterPro" id="IPR018201">
    <property type="entry name" value="Ketoacyl_synth_AS"/>
</dbReference>
<dbReference type="Gene3D" id="3.40.50.12780">
    <property type="entry name" value="N-terminal domain of ligase-like"/>
    <property type="match status" value="1"/>
</dbReference>
<dbReference type="RefSeq" id="WP_051641982.1">
    <property type="nucleotide sequence ID" value="NZ_JAGSGC010000001.1"/>
</dbReference>
<name>A0A066RWK3_9GAMM</name>
<keyword evidence="2" id="KW-0596">Phosphopantetheine</keyword>
<dbReference type="InterPro" id="IPR020806">
    <property type="entry name" value="PKS_PP-bd"/>
</dbReference>
<dbReference type="PROSITE" id="PS00455">
    <property type="entry name" value="AMP_BINDING"/>
    <property type="match status" value="1"/>
</dbReference>
<dbReference type="Pfam" id="PF00109">
    <property type="entry name" value="ketoacyl-synt"/>
    <property type="match status" value="1"/>
</dbReference>
<dbReference type="SUPFAM" id="SSF55048">
    <property type="entry name" value="Probable ACP-binding domain of malonyl-CoA ACP transacylase"/>
    <property type="match status" value="1"/>
</dbReference>
<proteinExistence type="predicted"/>
<evidence type="ECO:0000313" key="8">
    <source>
        <dbReference type="EMBL" id="KDM91758.1"/>
    </source>
</evidence>
<dbReference type="Pfam" id="PF00698">
    <property type="entry name" value="Acyl_transf_1"/>
    <property type="match status" value="1"/>
</dbReference>
<dbReference type="SUPFAM" id="SSF52151">
    <property type="entry name" value="FabD/lysophospholipase-like"/>
    <property type="match status" value="1"/>
</dbReference>
<dbReference type="OrthoDB" id="9778690at2"/>
<dbReference type="SMART" id="SM00825">
    <property type="entry name" value="PKS_KS"/>
    <property type="match status" value="1"/>
</dbReference>
<organism evidence="8 9">
    <name type="scientific">Photobacterium galatheae</name>
    <dbReference type="NCBI Taxonomy" id="1654360"/>
    <lineage>
        <taxon>Bacteria</taxon>
        <taxon>Pseudomonadati</taxon>
        <taxon>Pseudomonadota</taxon>
        <taxon>Gammaproteobacteria</taxon>
        <taxon>Vibrionales</taxon>
        <taxon>Vibrionaceae</taxon>
        <taxon>Photobacterium</taxon>
    </lineage>
</organism>
<dbReference type="InterPro" id="IPR042099">
    <property type="entry name" value="ANL_N_sf"/>
</dbReference>
<dbReference type="UniPathway" id="UPA00094"/>
<feature type="domain" description="Carrier" evidence="6">
    <location>
        <begin position="1662"/>
        <end position="1737"/>
    </location>
</feature>
<dbReference type="Gene3D" id="3.30.70.250">
    <property type="entry name" value="Malonyl-CoA ACP transacylase, ACP-binding"/>
    <property type="match status" value="1"/>
</dbReference>
<feature type="region of interest" description="Disordered" evidence="5">
    <location>
        <begin position="737"/>
        <end position="761"/>
    </location>
</feature>